<dbReference type="EMBL" id="KZ107848">
    <property type="protein sequence ID" value="OSS47396.1"/>
    <property type="molecule type" value="Genomic_DNA"/>
</dbReference>
<gene>
    <name evidence="3" type="ORF">B5807_07384</name>
</gene>
<dbReference type="GO" id="GO:0042602">
    <property type="term" value="F:riboflavin reductase (NADPH) activity"/>
    <property type="evidence" value="ECO:0007669"/>
    <property type="project" value="TreeGrafter"/>
</dbReference>
<evidence type="ECO:0000313" key="4">
    <source>
        <dbReference type="Proteomes" id="UP000193240"/>
    </source>
</evidence>
<dbReference type="GO" id="GO:0004074">
    <property type="term" value="F:biliverdin reductase [NAD(P)H] activity"/>
    <property type="evidence" value="ECO:0007669"/>
    <property type="project" value="TreeGrafter"/>
</dbReference>
<keyword evidence="4" id="KW-1185">Reference proteome</keyword>
<dbReference type="Pfam" id="PF13460">
    <property type="entry name" value="NAD_binding_10"/>
    <property type="match status" value="1"/>
</dbReference>
<dbReference type="PANTHER" id="PTHR43355:SF2">
    <property type="entry name" value="FLAVIN REDUCTASE (NADPH)"/>
    <property type="match status" value="1"/>
</dbReference>
<dbReference type="InParanoid" id="A0A1Y2LU26"/>
<organism evidence="3 4">
    <name type="scientific">Epicoccum nigrum</name>
    <name type="common">Soil fungus</name>
    <name type="synonym">Epicoccum purpurascens</name>
    <dbReference type="NCBI Taxonomy" id="105696"/>
    <lineage>
        <taxon>Eukaryota</taxon>
        <taxon>Fungi</taxon>
        <taxon>Dikarya</taxon>
        <taxon>Ascomycota</taxon>
        <taxon>Pezizomycotina</taxon>
        <taxon>Dothideomycetes</taxon>
        <taxon>Pleosporomycetidae</taxon>
        <taxon>Pleosporales</taxon>
        <taxon>Pleosporineae</taxon>
        <taxon>Didymellaceae</taxon>
        <taxon>Epicoccum</taxon>
    </lineage>
</organism>
<sequence>MNSSKRVLIVGGSGRTGKLVISELLQRNHKVTALVRKPETMQIEMNAGLITTTGTPLNIEDVRKAFAQSTPDVVIVTLSAPRATDSPFAAVTSPPRLMADSTANAVAVMKEFGTSKIVIMQAFGVGESWENMNCMMQLLMKKSNMIYQYDDHNLVTRETRDSGENYVFVRPSRLVEGEAKEIKEYPEHGKGVPVMAAITRNSVAKFLVEAAEKSEWDNTAPVITN</sequence>
<dbReference type="PANTHER" id="PTHR43355">
    <property type="entry name" value="FLAVIN REDUCTASE (NADPH)"/>
    <property type="match status" value="1"/>
</dbReference>
<dbReference type="InterPro" id="IPR036291">
    <property type="entry name" value="NAD(P)-bd_dom_sf"/>
</dbReference>
<dbReference type="InterPro" id="IPR051606">
    <property type="entry name" value="Polyketide_Oxido-like"/>
</dbReference>
<accession>A0A1Y2LU26</accession>
<dbReference type="OMA" id="AWMPKIT"/>
<protein>
    <recommendedName>
        <fullName evidence="2">NAD(P)-binding domain-containing protein</fullName>
    </recommendedName>
</protein>
<reference evidence="3 4" key="1">
    <citation type="journal article" date="2017" name="Genome Announc.">
        <title>Genome sequence of the saprophytic ascomycete Epicoccum nigrum ICMP 19927 strain isolated from New Zealand.</title>
        <authorList>
            <person name="Fokin M."/>
            <person name="Fleetwood D."/>
            <person name="Weir B.S."/>
            <person name="Villas-Boas S.G."/>
        </authorList>
    </citation>
    <scope>NUCLEOTIDE SEQUENCE [LARGE SCALE GENOMIC DNA]</scope>
    <source>
        <strain evidence="3 4">ICMP 19927</strain>
    </source>
</reference>
<evidence type="ECO:0000259" key="2">
    <source>
        <dbReference type="Pfam" id="PF13460"/>
    </source>
</evidence>
<name>A0A1Y2LU26_EPING</name>
<evidence type="ECO:0000256" key="1">
    <source>
        <dbReference type="ARBA" id="ARBA00038376"/>
    </source>
</evidence>
<evidence type="ECO:0000313" key="3">
    <source>
        <dbReference type="EMBL" id="OSS47396.1"/>
    </source>
</evidence>
<dbReference type="Gene3D" id="3.40.50.720">
    <property type="entry name" value="NAD(P)-binding Rossmann-like Domain"/>
    <property type="match status" value="1"/>
</dbReference>
<proteinExistence type="inferred from homology"/>
<feature type="domain" description="NAD(P)-binding" evidence="2">
    <location>
        <begin position="11"/>
        <end position="212"/>
    </location>
</feature>
<dbReference type="Proteomes" id="UP000193240">
    <property type="component" value="Unassembled WGS sequence"/>
</dbReference>
<comment type="similarity">
    <text evidence="1">Belongs to the avfA family.</text>
</comment>
<dbReference type="AlphaFoldDB" id="A0A1Y2LU26"/>
<dbReference type="InterPro" id="IPR016040">
    <property type="entry name" value="NAD(P)-bd_dom"/>
</dbReference>
<dbReference type="SUPFAM" id="SSF51735">
    <property type="entry name" value="NAD(P)-binding Rossmann-fold domains"/>
    <property type="match status" value="1"/>
</dbReference>
<dbReference type="STRING" id="105696.A0A1Y2LU26"/>